<feature type="compositionally biased region" description="Acidic residues" evidence="1">
    <location>
        <begin position="27"/>
        <end position="57"/>
    </location>
</feature>
<keyword evidence="2" id="KW-0472">Membrane</keyword>
<evidence type="ECO:0000256" key="1">
    <source>
        <dbReference type="SAM" id="MobiDB-lite"/>
    </source>
</evidence>
<evidence type="ECO:0000313" key="4">
    <source>
        <dbReference type="Proteomes" id="UP000054565"/>
    </source>
</evidence>
<name>A0A0J6Y551_COCIT</name>
<organism evidence="3 4">
    <name type="scientific">Coccidioides immitis RMSCC 2394</name>
    <dbReference type="NCBI Taxonomy" id="404692"/>
    <lineage>
        <taxon>Eukaryota</taxon>
        <taxon>Fungi</taxon>
        <taxon>Dikarya</taxon>
        <taxon>Ascomycota</taxon>
        <taxon>Pezizomycotina</taxon>
        <taxon>Eurotiomycetes</taxon>
        <taxon>Eurotiomycetidae</taxon>
        <taxon>Onygenales</taxon>
        <taxon>Onygenaceae</taxon>
        <taxon>Coccidioides</taxon>
    </lineage>
</organism>
<keyword evidence="2" id="KW-1133">Transmembrane helix</keyword>
<evidence type="ECO:0000256" key="2">
    <source>
        <dbReference type="SAM" id="Phobius"/>
    </source>
</evidence>
<feature type="transmembrane region" description="Helical" evidence="2">
    <location>
        <begin position="178"/>
        <end position="199"/>
    </location>
</feature>
<feature type="region of interest" description="Disordered" evidence="1">
    <location>
        <begin position="1"/>
        <end position="78"/>
    </location>
</feature>
<dbReference type="OrthoDB" id="10348061at2759"/>
<protein>
    <submittedName>
        <fullName evidence="3">Uncharacterized protein</fullName>
    </submittedName>
</protein>
<dbReference type="Proteomes" id="UP000054565">
    <property type="component" value="Unassembled WGS sequence"/>
</dbReference>
<accession>A0A0J6Y551</accession>
<dbReference type="EMBL" id="DS028093">
    <property type="protein sequence ID" value="KMP01778.1"/>
    <property type="molecule type" value="Genomic_DNA"/>
</dbReference>
<feature type="compositionally biased region" description="Polar residues" evidence="1">
    <location>
        <begin position="146"/>
        <end position="160"/>
    </location>
</feature>
<dbReference type="AlphaFoldDB" id="A0A0J6Y551"/>
<proteinExistence type="predicted"/>
<evidence type="ECO:0000313" key="3">
    <source>
        <dbReference type="EMBL" id="KMP01778.1"/>
    </source>
</evidence>
<gene>
    <name evidence="3" type="ORF">CIRG_01917</name>
</gene>
<feature type="region of interest" description="Disordered" evidence="1">
    <location>
        <begin position="129"/>
        <end position="170"/>
    </location>
</feature>
<sequence>MSVTTTSRMRYRLRRRQAPPPPLSLAPEEDESDDSDDSDDSEDGIESDSDDSDDESSMELPSPTSTVPPEAASLISTTLRQSTLSRSCSTNTSGTCQAGTVLITLPDSTITAIVTGTESTALFVRPVEEITATPTPSRGELGAERTASTNSQSRPSQTAAPDTEPMGNMGASQAFSPALIGSLVATGLIGVVTVSLILLKRRNRVRISPPSQDFPDSTPPPVTQVDTGIPPGRDAENPFRDPPTAPARTYFM</sequence>
<reference evidence="4" key="1">
    <citation type="journal article" date="2010" name="Genome Res.">
        <title>Population genomic sequencing of Coccidioides fungi reveals recent hybridization and transposon control.</title>
        <authorList>
            <person name="Neafsey D.E."/>
            <person name="Barker B.M."/>
            <person name="Sharpton T.J."/>
            <person name="Stajich J.E."/>
            <person name="Park D.J."/>
            <person name="Whiston E."/>
            <person name="Hung C.-Y."/>
            <person name="McMahan C."/>
            <person name="White J."/>
            <person name="Sykes S."/>
            <person name="Heiman D."/>
            <person name="Young S."/>
            <person name="Zeng Q."/>
            <person name="Abouelleil A."/>
            <person name="Aftuck L."/>
            <person name="Bessette D."/>
            <person name="Brown A."/>
            <person name="FitzGerald M."/>
            <person name="Lui A."/>
            <person name="Macdonald J.P."/>
            <person name="Priest M."/>
            <person name="Orbach M.J."/>
            <person name="Galgiani J.N."/>
            <person name="Kirkland T.N."/>
            <person name="Cole G.T."/>
            <person name="Birren B.W."/>
            <person name="Henn M.R."/>
            <person name="Taylor J.W."/>
            <person name="Rounsley S.D."/>
        </authorList>
    </citation>
    <scope>NUCLEOTIDE SEQUENCE [LARGE SCALE GENOMIC DNA]</scope>
    <source>
        <strain evidence="4">RMSCC 2394</strain>
    </source>
</reference>
<feature type="region of interest" description="Disordered" evidence="1">
    <location>
        <begin position="207"/>
        <end position="252"/>
    </location>
</feature>
<keyword evidence="2" id="KW-0812">Transmembrane</keyword>